<reference evidence="1" key="1">
    <citation type="journal article" date="2020" name="Stud. Mycol.">
        <title>101 Dothideomycetes genomes: a test case for predicting lifestyles and emergence of pathogens.</title>
        <authorList>
            <person name="Haridas S."/>
            <person name="Albert R."/>
            <person name="Binder M."/>
            <person name="Bloem J."/>
            <person name="Labutti K."/>
            <person name="Salamov A."/>
            <person name="Andreopoulos B."/>
            <person name="Baker S."/>
            <person name="Barry K."/>
            <person name="Bills G."/>
            <person name="Bluhm B."/>
            <person name="Cannon C."/>
            <person name="Castanera R."/>
            <person name="Culley D."/>
            <person name="Daum C."/>
            <person name="Ezra D."/>
            <person name="Gonzalez J."/>
            <person name="Henrissat B."/>
            <person name="Kuo A."/>
            <person name="Liang C."/>
            <person name="Lipzen A."/>
            <person name="Lutzoni F."/>
            <person name="Magnuson J."/>
            <person name="Mondo S."/>
            <person name="Nolan M."/>
            <person name="Ohm R."/>
            <person name="Pangilinan J."/>
            <person name="Park H.-J."/>
            <person name="Ramirez L."/>
            <person name="Alfaro M."/>
            <person name="Sun H."/>
            <person name="Tritt A."/>
            <person name="Yoshinaga Y."/>
            <person name="Zwiers L.-H."/>
            <person name="Turgeon B."/>
            <person name="Goodwin S."/>
            <person name="Spatafora J."/>
            <person name="Crous P."/>
            <person name="Grigoriev I."/>
        </authorList>
    </citation>
    <scope>NUCLEOTIDE SEQUENCE</scope>
    <source>
        <strain evidence="1">CBS 110217</strain>
    </source>
</reference>
<sequence length="208" mass="23344">MAHRILPLLKYRRLRSGPLNRLEIGILDVSSSSSLVDINTARNATQSPPLLLPLELRTQIYTHALSDHKIRPWLDFSCFPPSKVQDILTRDDWLPAKHRFGLFSTRRHIYSKTALLPYQLSAFAFHHTNDIGKWVMYMTIYPGAKALKNVRRVRVVVGLALASGSSAERFREVDLFQEPGRVGEGAGVWIDGRGGRREEGVVGGGGEE</sequence>
<dbReference type="EMBL" id="ML978271">
    <property type="protein sequence ID" value="KAF2025221.1"/>
    <property type="molecule type" value="Genomic_DNA"/>
</dbReference>
<evidence type="ECO:0000313" key="2">
    <source>
        <dbReference type="Proteomes" id="UP000799777"/>
    </source>
</evidence>
<protein>
    <submittedName>
        <fullName evidence="1">Uncharacterized protein</fullName>
    </submittedName>
</protein>
<dbReference type="Proteomes" id="UP000799777">
    <property type="component" value="Unassembled WGS sequence"/>
</dbReference>
<proteinExistence type="predicted"/>
<comment type="caution">
    <text evidence="1">The sequence shown here is derived from an EMBL/GenBank/DDBJ whole genome shotgun (WGS) entry which is preliminary data.</text>
</comment>
<dbReference type="PANTHER" id="PTHR38790:SF4">
    <property type="entry name" value="2EXR DOMAIN-CONTAINING PROTEIN"/>
    <property type="match status" value="1"/>
</dbReference>
<dbReference type="PANTHER" id="PTHR38790">
    <property type="entry name" value="2EXR DOMAIN-CONTAINING PROTEIN-RELATED"/>
    <property type="match status" value="1"/>
</dbReference>
<gene>
    <name evidence="1" type="ORF">EK21DRAFT_93413</name>
</gene>
<evidence type="ECO:0000313" key="1">
    <source>
        <dbReference type="EMBL" id="KAF2025221.1"/>
    </source>
</evidence>
<accession>A0A9P4H1Y7</accession>
<keyword evidence="2" id="KW-1185">Reference proteome</keyword>
<dbReference type="AlphaFoldDB" id="A0A9P4H1Y7"/>
<name>A0A9P4H1Y7_9PLEO</name>
<organism evidence="1 2">
    <name type="scientific">Setomelanomma holmii</name>
    <dbReference type="NCBI Taxonomy" id="210430"/>
    <lineage>
        <taxon>Eukaryota</taxon>
        <taxon>Fungi</taxon>
        <taxon>Dikarya</taxon>
        <taxon>Ascomycota</taxon>
        <taxon>Pezizomycotina</taxon>
        <taxon>Dothideomycetes</taxon>
        <taxon>Pleosporomycetidae</taxon>
        <taxon>Pleosporales</taxon>
        <taxon>Pleosporineae</taxon>
        <taxon>Phaeosphaeriaceae</taxon>
        <taxon>Setomelanomma</taxon>
    </lineage>
</organism>